<organism evidence="2 3">
    <name type="scientific">Candidatus Reconcilbacillus cellulovorans</name>
    <dbReference type="NCBI Taxonomy" id="1906605"/>
    <lineage>
        <taxon>Bacteria</taxon>
        <taxon>Bacillati</taxon>
        <taxon>Bacillota</taxon>
        <taxon>Bacilli</taxon>
        <taxon>Bacillales</taxon>
        <taxon>Paenibacillaceae</taxon>
        <taxon>Candidatus Reconcilbacillus</taxon>
    </lineage>
</organism>
<proteinExistence type="predicted"/>
<evidence type="ECO:0000313" key="3">
    <source>
        <dbReference type="Proteomes" id="UP000243688"/>
    </source>
</evidence>
<feature type="transmembrane region" description="Helical" evidence="1">
    <location>
        <begin position="164"/>
        <end position="185"/>
    </location>
</feature>
<evidence type="ECO:0000313" key="2">
    <source>
        <dbReference type="EMBL" id="PDO10712.1"/>
    </source>
</evidence>
<feature type="transmembrane region" description="Helical" evidence="1">
    <location>
        <begin position="206"/>
        <end position="235"/>
    </location>
</feature>
<keyword evidence="1" id="KW-1133">Transmembrane helix</keyword>
<accession>A0A2A6E1A6</accession>
<dbReference type="AlphaFoldDB" id="A0A2A6E1A6"/>
<evidence type="ECO:0000256" key="1">
    <source>
        <dbReference type="SAM" id="Phobius"/>
    </source>
</evidence>
<dbReference type="EMBL" id="MOXJ01000010">
    <property type="protein sequence ID" value="PDO10712.1"/>
    <property type="molecule type" value="Genomic_DNA"/>
</dbReference>
<comment type="caution">
    <text evidence="2">The sequence shown here is derived from an EMBL/GenBank/DDBJ whole genome shotgun (WGS) entry which is preliminary data.</text>
</comment>
<name>A0A2A6E1A6_9BACL</name>
<feature type="transmembrane region" description="Helical" evidence="1">
    <location>
        <begin position="74"/>
        <end position="100"/>
    </location>
</feature>
<feature type="transmembrane region" description="Helical" evidence="1">
    <location>
        <begin position="241"/>
        <end position="262"/>
    </location>
</feature>
<protein>
    <submittedName>
        <fullName evidence="2">Uncharacterized protein</fullName>
    </submittedName>
</protein>
<keyword evidence="1" id="KW-0472">Membrane</keyword>
<keyword evidence="1" id="KW-0812">Transmembrane</keyword>
<gene>
    <name evidence="2" type="ORF">BLM47_05755</name>
</gene>
<reference evidence="2 3" key="1">
    <citation type="submission" date="2016-12" db="EMBL/GenBank/DDBJ databases">
        <title>Candidatus Reconcilibacillus cellulovorans genome.</title>
        <authorList>
            <person name="Kolinko S."/>
            <person name="Wu Y.-W."/>
            <person name="Tachea F."/>
            <person name="Denzel E."/>
            <person name="Hiras J."/>
            <person name="Baecker N."/>
            <person name="Chan L.J."/>
            <person name="Eichorst S.A."/>
            <person name="Frey D."/>
            <person name="Adams P.D."/>
            <person name="Pray T."/>
            <person name="Tanjore D."/>
            <person name="Petzold C.J."/>
            <person name="Gladden J.M."/>
            <person name="Simmons B.A."/>
            <person name="Singer S.W."/>
        </authorList>
    </citation>
    <scope>NUCLEOTIDE SEQUENCE [LARGE SCALE GENOMIC DNA]</scope>
    <source>
        <strain evidence="2">JTherm</strain>
    </source>
</reference>
<sequence>MVTALRAGWRSLGRQRFALTALFLHHLAWGWVSYRFWRSVVEPFWLRFPGGVSEEAERLFAAELMFRLLRSGEVASVLVAIVALTAVRFTLHSAIAAGIVHSLHRPDLNAGFRFVEGIRRWWAAFAAWDAVRLALSAAPAYWVWQEARDALVSAGEWRSAAAELAPWLAGWIVWTAALRLLTLYAQIGLAGGTGWRSGMAAALRNATAAVGIWAAIVACTGLVSLATLAVAFVWAGFGALIVYQAAHALHALLRLWGTAAHYRIWADRKR</sequence>
<dbReference type="Proteomes" id="UP000243688">
    <property type="component" value="Unassembled WGS sequence"/>
</dbReference>